<name>A0A397HL24_9GLOM</name>
<dbReference type="EMBL" id="PQFF01000299">
    <property type="protein sequence ID" value="RHZ63861.1"/>
    <property type="molecule type" value="Genomic_DNA"/>
</dbReference>
<evidence type="ECO:0000313" key="3">
    <source>
        <dbReference type="Proteomes" id="UP000266861"/>
    </source>
</evidence>
<dbReference type="AlphaFoldDB" id="A0A397HL24"/>
<feature type="compositionally biased region" description="Polar residues" evidence="1">
    <location>
        <begin position="26"/>
        <end position="36"/>
    </location>
</feature>
<dbReference type="STRING" id="1348612.A0A397HL24"/>
<sequence>MPLTKVLRAAKKRKIKRNASGKFISNKHNNNESDFSAYSEENEESEYDSDEYLKQRRKYLSEFDLIITIMKLIMKRFLLLE</sequence>
<comment type="caution">
    <text evidence="2">The sequence shown here is derived from an EMBL/GenBank/DDBJ whole genome shotgun (WGS) entry which is preliminary data.</text>
</comment>
<protein>
    <submittedName>
        <fullName evidence="2">Uncharacterized protein</fullName>
    </submittedName>
</protein>
<organism evidence="2 3">
    <name type="scientific">Diversispora epigaea</name>
    <dbReference type="NCBI Taxonomy" id="1348612"/>
    <lineage>
        <taxon>Eukaryota</taxon>
        <taxon>Fungi</taxon>
        <taxon>Fungi incertae sedis</taxon>
        <taxon>Mucoromycota</taxon>
        <taxon>Glomeromycotina</taxon>
        <taxon>Glomeromycetes</taxon>
        <taxon>Diversisporales</taxon>
        <taxon>Diversisporaceae</taxon>
        <taxon>Diversispora</taxon>
    </lineage>
</organism>
<feature type="region of interest" description="Disordered" evidence="1">
    <location>
        <begin position="20"/>
        <end position="47"/>
    </location>
</feature>
<reference evidence="2 3" key="1">
    <citation type="submission" date="2018-08" db="EMBL/GenBank/DDBJ databases">
        <title>Genome and evolution of the arbuscular mycorrhizal fungus Diversispora epigaea (formerly Glomus versiforme) and its bacterial endosymbionts.</title>
        <authorList>
            <person name="Sun X."/>
            <person name="Fei Z."/>
            <person name="Harrison M."/>
        </authorList>
    </citation>
    <scope>NUCLEOTIDE SEQUENCE [LARGE SCALE GENOMIC DNA]</scope>
    <source>
        <strain evidence="2 3">IT104</strain>
    </source>
</reference>
<accession>A0A397HL24</accession>
<keyword evidence="3" id="KW-1185">Reference proteome</keyword>
<evidence type="ECO:0000313" key="2">
    <source>
        <dbReference type="EMBL" id="RHZ63861.1"/>
    </source>
</evidence>
<dbReference type="Proteomes" id="UP000266861">
    <property type="component" value="Unassembled WGS sequence"/>
</dbReference>
<evidence type="ECO:0000256" key="1">
    <source>
        <dbReference type="SAM" id="MobiDB-lite"/>
    </source>
</evidence>
<gene>
    <name evidence="2" type="ORF">Glove_327g17</name>
</gene>
<proteinExistence type="predicted"/>